<sequence>MDETVIKEEEIDYDEIVSGLFPPTEVASTSRTPPSQPLKSRKRKPKSELRDALDRSIKKGDLDILQAGLAIQKAYETSQPGISNEISSFLAETIPNVPFPQMPENLDSNPTVSLAMMHGYGLAAQMALAAANRSSKIVLSTTPPKDFFNCVSDNFDCVKSEFNYPSTAPFSGKPIEMNLVPVMESNAPAHVRLQNYLFHLLGKACTKQTDIQRFWVIPGEKNYHLGNSNIFPRELFDNLKQIFLEFFRLNYDEFDLTEYEEKFSQLPHLRHLVVPEAKKQMFENLVAAKKVFKNSIFLLGFKAAMKELRHATFVNIEGTSGGYFTKRQRHLPKSLLYKDKVAETSEIKTEIEHPDFENSS</sequence>
<keyword evidence="3" id="KW-1185">Reference proteome</keyword>
<dbReference type="EMBL" id="GL380061">
    <property type="protein sequence ID" value="EGT44690.1"/>
    <property type="molecule type" value="Genomic_DNA"/>
</dbReference>
<dbReference type="InParanoid" id="G0P4E0"/>
<dbReference type="HOGENOM" id="CLU_065864_0_0_1"/>
<feature type="region of interest" description="Disordered" evidence="1">
    <location>
        <begin position="17"/>
        <end position="50"/>
    </location>
</feature>
<evidence type="ECO:0000256" key="1">
    <source>
        <dbReference type="SAM" id="MobiDB-lite"/>
    </source>
</evidence>
<dbReference type="AlphaFoldDB" id="G0P4E0"/>
<reference evidence="3" key="1">
    <citation type="submission" date="2011-07" db="EMBL/GenBank/DDBJ databases">
        <authorList>
            <consortium name="Caenorhabditis brenneri Sequencing and Analysis Consortium"/>
            <person name="Wilson R.K."/>
        </authorList>
    </citation>
    <scope>NUCLEOTIDE SEQUENCE [LARGE SCALE GENOMIC DNA]</scope>
    <source>
        <strain evidence="3">PB2801</strain>
    </source>
</reference>
<evidence type="ECO:0000313" key="2">
    <source>
        <dbReference type="EMBL" id="EGT44690.1"/>
    </source>
</evidence>
<protein>
    <submittedName>
        <fullName evidence="2">Uncharacterized protein</fullName>
    </submittedName>
</protein>
<accession>G0P4E0</accession>
<proteinExistence type="predicted"/>
<dbReference type="eggNOG" id="ENOG502TA8K">
    <property type="taxonomic scope" value="Eukaryota"/>
</dbReference>
<dbReference type="OrthoDB" id="5902664at2759"/>
<gene>
    <name evidence="2" type="ORF">CAEBREN_05419</name>
</gene>
<dbReference type="Proteomes" id="UP000008068">
    <property type="component" value="Unassembled WGS sequence"/>
</dbReference>
<dbReference type="OMA" id="HNAYENG"/>
<organism evidence="3">
    <name type="scientific">Caenorhabditis brenneri</name>
    <name type="common">Nematode worm</name>
    <dbReference type="NCBI Taxonomy" id="135651"/>
    <lineage>
        <taxon>Eukaryota</taxon>
        <taxon>Metazoa</taxon>
        <taxon>Ecdysozoa</taxon>
        <taxon>Nematoda</taxon>
        <taxon>Chromadorea</taxon>
        <taxon>Rhabditida</taxon>
        <taxon>Rhabditina</taxon>
        <taxon>Rhabditomorpha</taxon>
        <taxon>Rhabditoidea</taxon>
        <taxon>Rhabditidae</taxon>
        <taxon>Peloderinae</taxon>
        <taxon>Caenorhabditis</taxon>
    </lineage>
</organism>
<name>G0P4E0_CAEBE</name>
<evidence type="ECO:0000313" key="3">
    <source>
        <dbReference type="Proteomes" id="UP000008068"/>
    </source>
</evidence>